<dbReference type="InterPro" id="IPR036937">
    <property type="entry name" value="Adhesion_dom_fimbrial_sf"/>
</dbReference>
<dbReference type="Proteomes" id="UP000271003">
    <property type="component" value="Chromosome"/>
</dbReference>
<accession>A0A2Z6IDI7</accession>
<dbReference type="InterPro" id="IPR008966">
    <property type="entry name" value="Adhesion_dom_sf"/>
</dbReference>
<dbReference type="SUPFAM" id="SSF49401">
    <property type="entry name" value="Bacterial adhesins"/>
    <property type="match status" value="1"/>
</dbReference>
<reference evidence="2 3" key="1">
    <citation type="journal article" date="2018" name="Int. J. Syst. Evol. Microbiol.">
        <title>Mesosutterella multiformis gen. nov., sp. nov., a member of the family Sutterellaceae and Sutterella megalosphaeroides sp. nov., isolated from human faeces.</title>
        <authorList>
            <person name="Sakamoto M."/>
            <person name="Ikeyama N."/>
            <person name="Kunihiro T."/>
            <person name="Iino T."/>
            <person name="Yuki M."/>
            <person name="Ohkuma M."/>
        </authorList>
    </citation>
    <scope>NUCLEOTIDE SEQUENCE [LARGE SCALE GENOMIC DNA]</scope>
    <source>
        <strain evidence="2 3">6FBBBH3</strain>
    </source>
</reference>
<sequence>MRLSNALTPLALAALLASGAAQAAGTDSVTVSITGTVQSAACKFEASTASVAFDQITNAALVGGSVAAKELTLNITECTLGDSAEGGTWAASSVQVTITDTNAGQGTGAGVKIGAQKSSEIYLEVQDKSGSAIPMTTGVATTDLSKLVNGYVSPAAKIKLAPKLVGSTLTGSGNLTAELTIAINQQ</sequence>
<dbReference type="GO" id="GO:0007155">
    <property type="term" value="P:cell adhesion"/>
    <property type="evidence" value="ECO:0007669"/>
    <property type="project" value="InterPro"/>
</dbReference>
<keyword evidence="3" id="KW-1185">Reference proteome</keyword>
<feature type="chain" id="PRO_5016366970" description="Fimbrial-type adhesion domain-containing protein" evidence="1">
    <location>
        <begin position="24"/>
        <end position="186"/>
    </location>
</feature>
<evidence type="ECO:0000313" key="3">
    <source>
        <dbReference type="Proteomes" id="UP000271003"/>
    </source>
</evidence>
<evidence type="ECO:0008006" key="4">
    <source>
        <dbReference type="Google" id="ProtNLM"/>
    </source>
</evidence>
<dbReference type="KEGG" id="sutt:SUTMEG_10790"/>
<evidence type="ECO:0000256" key="1">
    <source>
        <dbReference type="SAM" id="SignalP"/>
    </source>
</evidence>
<dbReference type="RefSeq" id="WP_120176819.1">
    <property type="nucleotide sequence ID" value="NZ_AP018786.1"/>
</dbReference>
<feature type="signal peptide" evidence="1">
    <location>
        <begin position="1"/>
        <end position="23"/>
    </location>
</feature>
<dbReference type="EMBL" id="AP018786">
    <property type="protein sequence ID" value="BBF23188.1"/>
    <property type="molecule type" value="Genomic_DNA"/>
</dbReference>
<name>A0A2Z6IDI7_9BURK</name>
<dbReference type="GO" id="GO:0009289">
    <property type="term" value="C:pilus"/>
    <property type="evidence" value="ECO:0007669"/>
    <property type="project" value="InterPro"/>
</dbReference>
<organism evidence="2 3">
    <name type="scientific">Sutterella megalosphaeroides</name>
    <dbReference type="NCBI Taxonomy" id="2494234"/>
    <lineage>
        <taxon>Bacteria</taxon>
        <taxon>Pseudomonadati</taxon>
        <taxon>Pseudomonadota</taxon>
        <taxon>Betaproteobacteria</taxon>
        <taxon>Burkholderiales</taxon>
        <taxon>Sutterellaceae</taxon>
        <taxon>Sutterella</taxon>
    </lineage>
</organism>
<gene>
    <name evidence="2" type="ORF">SUTMEG_10790</name>
</gene>
<dbReference type="Gene3D" id="2.60.40.1090">
    <property type="entry name" value="Fimbrial-type adhesion domain"/>
    <property type="match status" value="1"/>
</dbReference>
<protein>
    <recommendedName>
        <fullName evidence="4">Fimbrial-type adhesion domain-containing protein</fullName>
    </recommendedName>
</protein>
<evidence type="ECO:0000313" key="2">
    <source>
        <dbReference type="EMBL" id="BBF23188.1"/>
    </source>
</evidence>
<dbReference type="AlphaFoldDB" id="A0A2Z6IDI7"/>
<proteinExistence type="predicted"/>
<keyword evidence="1" id="KW-0732">Signal</keyword>